<organism evidence="2 3">
    <name type="scientific">Rhizobium rhizogenes</name>
    <name type="common">Agrobacterium rhizogenes</name>
    <dbReference type="NCBI Taxonomy" id="359"/>
    <lineage>
        <taxon>Bacteria</taxon>
        <taxon>Pseudomonadati</taxon>
        <taxon>Pseudomonadota</taxon>
        <taxon>Alphaproteobacteria</taxon>
        <taxon>Hyphomicrobiales</taxon>
        <taxon>Rhizobiaceae</taxon>
        <taxon>Rhizobium/Agrobacterium group</taxon>
        <taxon>Rhizobium</taxon>
    </lineage>
</organism>
<dbReference type="InterPro" id="IPR007460">
    <property type="entry name" value="BrnT_toxin"/>
</dbReference>
<keyword evidence="1" id="KW-1133">Transmembrane helix</keyword>
<reference evidence="2 3" key="1">
    <citation type="journal article" date="2019" name="Appl. Microbiol. Biotechnol.">
        <title>Differential efficiency of wild type rhizogenic strains for rol gene transformation of plants.</title>
        <authorList>
            <person name="Desmet S."/>
            <person name="De Keyser E."/>
            <person name="Van Vaerenbergh J."/>
            <person name="Baeyen S."/>
            <person name="Van Huylenbroeck J."/>
            <person name="Geelen D."/>
            <person name="Dhooghe E."/>
        </authorList>
    </citation>
    <scope>NUCLEOTIDE SEQUENCE [LARGE SCALE GENOMIC DNA]</scope>
    <source>
        <strain evidence="2 3">GBBC3284</strain>
    </source>
</reference>
<feature type="transmembrane region" description="Helical" evidence="1">
    <location>
        <begin position="55"/>
        <end position="77"/>
    </location>
</feature>
<evidence type="ECO:0008006" key="4">
    <source>
        <dbReference type="Google" id="ProtNLM"/>
    </source>
</evidence>
<evidence type="ECO:0000313" key="3">
    <source>
        <dbReference type="Proteomes" id="UP000315434"/>
    </source>
</evidence>
<dbReference type="RefSeq" id="WP_142839243.1">
    <property type="nucleotide sequence ID" value="NZ_JARGYQ010000001.1"/>
</dbReference>
<dbReference type="Gene3D" id="3.10.450.530">
    <property type="entry name" value="Ribonuclease toxin, BrnT, of type II toxin-antitoxin system"/>
    <property type="match status" value="1"/>
</dbReference>
<dbReference type="EMBL" id="SGNY01000001">
    <property type="protein sequence ID" value="TRB02269.1"/>
    <property type="molecule type" value="Genomic_DNA"/>
</dbReference>
<keyword evidence="1" id="KW-0472">Membrane</keyword>
<evidence type="ECO:0000313" key="2">
    <source>
        <dbReference type="EMBL" id="TRB02269.1"/>
    </source>
</evidence>
<sequence>MKVIWDEPKRLANIEKHGFDFADIDGFDWENAIIEKSQAGSGSSRFKAIGHFRNGTVAVIFATVGTEAISIISFRWASSQERRMLPWPKLQN</sequence>
<name>A0A546XNE7_RHIRH</name>
<gene>
    <name evidence="2" type="ORF">EXN68_00750</name>
</gene>
<proteinExistence type="predicted"/>
<dbReference type="Pfam" id="PF04365">
    <property type="entry name" value="BrnT_toxin"/>
    <property type="match status" value="1"/>
</dbReference>
<comment type="caution">
    <text evidence="2">The sequence shown here is derived from an EMBL/GenBank/DDBJ whole genome shotgun (WGS) entry which is preliminary data.</text>
</comment>
<dbReference type="InterPro" id="IPR038573">
    <property type="entry name" value="BrnT_sf"/>
</dbReference>
<keyword evidence="1" id="KW-0812">Transmembrane</keyword>
<dbReference type="AlphaFoldDB" id="A0A546XNE7"/>
<dbReference type="OrthoDB" id="839663at2"/>
<evidence type="ECO:0000256" key="1">
    <source>
        <dbReference type="SAM" id="Phobius"/>
    </source>
</evidence>
<accession>A0A546XNE7</accession>
<dbReference type="Proteomes" id="UP000315434">
    <property type="component" value="Unassembled WGS sequence"/>
</dbReference>
<protein>
    <recommendedName>
        <fullName evidence="4">BrnT family toxin</fullName>
    </recommendedName>
</protein>